<comment type="caution">
    <text evidence="4">The sequence shown here is derived from an EMBL/GenBank/DDBJ whole genome shotgun (WGS) entry which is preliminary data.</text>
</comment>
<reference evidence="4 5" key="1">
    <citation type="submission" date="2024-09" db="EMBL/GenBank/DDBJ databases">
        <authorList>
            <person name="Sun Q."/>
            <person name="Mori K."/>
        </authorList>
    </citation>
    <scope>NUCLEOTIDE SEQUENCE [LARGE SCALE GENOMIC DNA]</scope>
    <source>
        <strain evidence="4 5">JCM 12520</strain>
    </source>
</reference>
<organism evidence="4 5">
    <name type="scientific">Paenibacillus hodogayensis</name>
    <dbReference type="NCBI Taxonomy" id="279208"/>
    <lineage>
        <taxon>Bacteria</taxon>
        <taxon>Bacillati</taxon>
        <taxon>Bacillota</taxon>
        <taxon>Bacilli</taxon>
        <taxon>Bacillales</taxon>
        <taxon>Paenibacillaceae</taxon>
        <taxon>Paenibacillus</taxon>
    </lineage>
</organism>
<keyword evidence="2" id="KW-0012">Acyltransferase</keyword>
<dbReference type="InterPro" id="IPR016181">
    <property type="entry name" value="Acyl_CoA_acyltransferase"/>
</dbReference>
<dbReference type="InterPro" id="IPR050832">
    <property type="entry name" value="Bact_Acetyltransf"/>
</dbReference>
<protein>
    <submittedName>
        <fullName evidence="4">GNAT family N-acetyltransferase</fullName>
    </submittedName>
</protein>
<keyword evidence="1" id="KW-0808">Transferase</keyword>
<proteinExistence type="predicted"/>
<feature type="domain" description="N-acetyltransferase" evidence="3">
    <location>
        <begin position="1"/>
        <end position="144"/>
    </location>
</feature>
<evidence type="ECO:0000256" key="2">
    <source>
        <dbReference type="ARBA" id="ARBA00023315"/>
    </source>
</evidence>
<sequence>MIRARKPRLDDSAILDMIKRELFVFTVATKPDMRWNPAEVRTRLNGNVTFVAASARTVGFASVRPVGSDMLLDMLAVERGSQGLGWGSALLDTAEAYARRKGNRTMRLFVDAANGKARAFYARKGYAEERYYPTMAFISMTKRL</sequence>
<gene>
    <name evidence="4" type="ORF">ACFFNY_09925</name>
</gene>
<dbReference type="InterPro" id="IPR000182">
    <property type="entry name" value="GNAT_dom"/>
</dbReference>
<dbReference type="Proteomes" id="UP001589619">
    <property type="component" value="Unassembled WGS sequence"/>
</dbReference>
<dbReference type="EMBL" id="JBHMAG010000007">
    <property type="protein sequence ID" value="MFB9751888.1"/>
    <property type="molecule type" value="Genomic_DNA"/>
</dbReference>
<evidence type="ECO:0000259" key="3">
    <source>
        <dbReference type="PROSITE" id="PS51186"/>
    </source>
</evidence>
<evidence type="ECO:0000256" key="1">
    <source>
        <dbReference type="ARBA" id="ARBA00022679"/>
    </source>
</evidence>
<evidence type="ECO:0000313" key="4">
    <source>
        <dbReference type="EMBL" id="MFB9751888.1"/>
    </source>
</evidence>
<dbReference type="SUPFAM" id="SSF55729">
    <property type="entry name" value="Acyl-CoA N-acyltransferases (Nat)"/>
    <property type="match status" value="1"/>
</dbReference>
<dbReference type="CDD" id="cd04301">
    <property type="entry name" value="NAT_SF"/>
    <property type="match status" value="1"/>
</dbReference>
<dbReference type="RefSeq" id="WP_344912850.1">
    <property type="nucleotide sequence ID" value="NZ_BAAAYO010000010.1"/>
</dbReference>
<keyword evidence="5" id="KW-1185">Reference proteome</keyword>
<dbReference type="PANTHER" id="PTHR43877">
    <property type="entry name" value="AMINOALKYLPHOSPHONATE N-ACETYLTRANSFERASE-RELATED-RELATED"/>
    <property type="match status" value="1"/>
</dbReference>
<dbReference type="PANTHER" id="PTHR43877:SF2">
    <property type="entry name" value="AMINOALKYLPHOSPHONATE N-ACETYLTRANSFERASE-RELATED"/>
    <property type="match status" value="1"/>
</dbReference>
<dbReference type="Gene3D" id="3.40.630.30">
    <property type="match status" value="1"/>
</dbReference>
<evidence type="ECO:0000313" key="5">
    <source>
        <dbReference type="Proteomes" id="UP001589619"/>
    </source>
</evidence>
<dbReference type="Pfam" id="PF00583">
    <property type="entry name" value="Acetyltransf_1"/>
    <property type="match status" value="1"/>
</dbReference>
<name>A0ABV5VUF9_9BACL</name>
<accession>A0ABV5VUF9</accession>
<dbReference type="PROSITE" id="PS51186">
    <property type="entry name" value="GNAT"/>
    <property type="match status" value="1"/>
</dbReference>